<dbReference type="SMART" id="SM00089">
    <property type="entry name" value="PKD"/>
    <property type="match status" value="2"/>
</dbReference>
<keyword evidence="1" id="KW-0812">Transmembrane</keyword>
<dbReference type="AlphaFoldDB" id="A0A381R7C0"/>
<evidence type="ECO:0000259" key="2">
    <source>
        <dbReference type="PROSITE" id="PS50093"/>
    </source>
</evidence>
<dbReference type="EMBL" id="UINC01001730">
    <property type="protein sequence ID" value="SUZ87572.1"/>
    <property type="molecule type" value="Genomic_DNA"/>
</dbReference>
<reference evidence="3" key="1">
    <citation type="submission" date="2018-05" db="EMBL/GenBank/DDBJ databases">
        <authorList>
            <person name="Lanie J.A."/>
            <person name="Ng W.-L."/>
            <person name="Kazmierczak K.M."/>
            <person name="Andrzejewski T.M."/>
            <person name="Davidsen T.M."/>
            <person name="Wayne K.J."/>
            <person name="Tettelin H."/>
            <person name="Glass J.I."/>
            <person name="Rusch D."/>
            <person name="Podicherti R."/>
            <person name="Tsui H.-C.T."/>
            <person name="Winkler M.E."/>
        </authorList>
    </citation>
    <scope>NUCLEOTIDE SEQUENCE</scope>
</reference>
<dbReference type="CDD" id="cd00146">
    <property type="entry name" value="PKD"/>
    <property type="match status" value="1"/>
</dbReference>
<dbReference type="Pfam" id="PF03415">
    <property type="entry name" value="Peptidase_C11"/>
    <property type="match status" value="1"/>
</dbReference>
<feature type="domain" description="PKD" evidence="2">
    <location>
        <begin position="986"/>
        <end position="1038"/>
    </location>
</feature>
<dbReference type="PANTHER" id="PTHR37835:SF1">
    <property type="entry name" value="ALPHA-CLOSTRIPAIN"/>
    <property type="match status" value="1"/>
</dbReference>
<organism evidence="3">
    <name type="scientific">marine metagenome</name>
    <dbReference type="NCBI Taxonomy" id="408172"/>
    <lineage>
        <taxon>unclassified sequences</taxon>
        <taxon>metagenomes</taxon>
        <taxon>ecological metagenomes</taxon>
    </lineage>
</organism>
<sequence length="1196" mass="130986">MHSFRLFLYALVATVSLAITAAADDGYEDNDDSGNAATIVPGVYPGLSLEDDDWFSFDVNNHDLKVTAWYKENDALQLELWASGGSSAIVTSTGGEGEEQVAASGLTGTYYVRAVYVADTDYVLALVAQPADEPSWLYMLYLAGDNNLDSAGDEDIEEMAKIGSTENVWLLVLQDKWSTDDTSIQFVRSGEIDVLPLWVVNQTWGNEVDTGDFTVARDWADWAIRAFSIDSKLMLDFWNHGGGIYGCCWDDNNNHNFLSYSELSTILQALSSSYGKLELVGFDACLMQMAETLVELGEYTNFIVAAEETEPGDGWEYNYFLDDLIANPGMDGGELGEAIVVGYFERYGNSGGETLSVVNASYRAQITQLLDDFASKALDDGAITDVAAARNDTYKFYMTDFIDLSHFASNFIEVHDGTELDTLAQEIVAAIDDAVYYRDQGSGASVTRGLSIYMPSANYASEYDGLAITATKWDELAAAVAGSGGGGGGGGSSESLWWYSADYEAADLDGDGDPDTALFWFDPDTVASSMDITVSVEVYYYDEYVDTFSGEFTIGGEVWDYLSLDWTADTPGASGTYEFWLYLLDDNGEEQDLTIIDTVYLVPQGEGHSTVWLYSWSYEAIDSDGDTELDEIQFNYDPDTSAGAAEVHVFLDVFDNTGEFYDSTSAIHYVLGQSLDHFSLNWTCDLTGNYTFTLRLLDSEAIERETAEVKEPIALVALGEGDAPEWFRVWSFAVYDLSGDTLDETLTVSYDPQTGCHCAIDATVVLVATDGIGPVGNVTVPHSIYATEEFSYDIEWSPSVSGSYYFVVTLLDNMDRQEDQFEFGPVQLTIHDATYPVSNFTVLADGEPYNGTNIIGGITVVTLDGSESSDLESSIVTWYWEFGSRRVLVMRGEIVIPGDAEVLDEGQQLRLQFNDMGELPVILTVTDAAGHSSSSEMSIMVADTMPPEPVISYHYLQGTQAVHGEAMALVPLRLDASQTRDNLDMPAFLEYEWHFGDGEIETGMIVEHTYAEGGNYSLHLIVRDSSGNEARLEETLHVADAPPVDLFISDLLLSDSNPVPGQEITLNALIGITLEGEGWGAEQAFLVTFYVDEQSELGYLGSLELGEAFEGVDYKLQQEWTATAGNHTIYVVVDSENSVAERYENNNVFALELEVASERQPGDGSGWSNGSITLLFSALFMGGIAIFMGLRLSRGI</sequence>
<dbReference type="InterPro" id="IPR011635">
    <property type="entry name" value="CARDB"/>
</dbReference>
<dbReference type="Gene3D" id="2.60.120.380">
    <property type="match status" value="1"/>
</dbReference>
<proteinExistence type="predicted"/>
<keyword evidence="1" id="KW-1133">Transmembrane helix</keyword>
<dbReference type="PROSITE" id="PS50093">
    <property type="entry name" value="PKD"/>
    <property type="match status" value="1"/>
</dbReference>
<dbReference type="SUPFAM" id="SSF49299">
    <property type="entry name" value="PKD domain"/>
    <property type="match status" value="2"/>
</dbReference>
<dbReference type="Pfam" id="PF07705">
    <property type="entry name" value="CARDB"/>
    <property type="match status" value="1"/>
</dbReference>
<dbReference type="InterPro" id="IPR005077">
    <property type="entry name" value="Peptidase_C11"/>
</dbReference>
<dbReference type="PANTHER" id="PTHR37835">
    <property type="entry name" value="ALPHA-CLOSTRIPAIN"/>
    <property type="match status" value="1"/>
</dbReference>
<dbReference type="InterPro" id="IPR013783">
    <property type="entry name" value="Ig-like_fold"/>
</dbReference>
<protein>
    <recommendedName>
        <fullName evidence="2">PKD domain-containing protein</fullName>
    </recommendedName>
</protein>
<accession>A0A381R7C0</accession>
<evidence type="ECO:0000313" key="3">
    <source>
        <dbReference type="EMBL" id="SUZ87572.1"/>
    </source>
</evidence>
<feature type="transmembrane region" description="Helical" evidence="1">
    <location>
        <begin position="1167"/>
        <end position="1190"/>
    </location>
</feature>
<dbReference type="InterPro" id="IPR022409">
    <property type="entry name" value="PKD/Chitinase_dom"/>
</dbReference>
<dbReference type="Gene3D" id="2.60.40.10">
    <property type="entry name" value="Immunoglobulins"/>
    <property type="match status" value="3"/>
</dbReference>
<gene>
    <name evidence="3" type="ORF">METZ01_LOCUS40426</name>
</gene>
<dbReference type="InterPro" id="IPR035986">
    <property type="entry name" value="PKD_dom_sf"/>
</dbReference>
<dbReference type="Gene3D" id="3.40.50.11970">
    <property type="match status" value="1"/>
</dbReference>
<dbReference type="Pfam" id="PF18911">
    <property type="entry name" value="PKD_4"/>
    <property type="match status" value="1"/>
</dbReference>
<keyword evidence="1" id="KW-0472">Membrane</keyword>
<name>A0A381R7C0_9ZZZZ</name>
<dbReference type="InterPro" id="IPR000601">
    <property type="entry name" value="PKD_dom"/>
</dbReference>
<evidence type="ECO:0000256" key="1">
    <source>
        <dbReference type="SAM" id="Phobius"/>
    </source>
</evidence>